<evidence type="ECO:0000256" key="5">
    <source>
        <dbReference type="ARBA" id="ARBA00022989"/>
    </source>
</evidence>
<name>A0ABW5B6T1_9BACT</name>
<keyword evidence="5 7" id="KW-1133">Transmembrane helix</keyword>
<dbReference type="Gene3D" id="3.40.50.300">
    <property type="entry name" value="P-loop containing nucleotide triphosphate hydrolases"/>
    <property type="match status" value="1"/>
</dbReference>
<evidence type="ECO:0000313" key="10">
    <source>
        <dbReference type="EMBL" id="MFD2200575.1"/>
    </source>
</evidence>
<dbReference type="PANTHER" id="PTHR43394">
    <property type="entry name" value="ATP-DEPENDENT PERMEASE MDL1, MITOCHONDRIAL"/>
    <property type="match status" value="1"/>
</dbReference>
<dbReference type="PANTHER" id="PTHR43394:SF1">
    <property type="entry name" value="ATP-BINDING CASSETTE SUB-FAMILY B MEMBER 10, MITOCHONDRIAL"/>
    <property type="match status" value="1"/>
</dbReference>
<dbReference type="GO" id="GO:0005524">
    <property type="term" value="F:ATP binding"/>
    <property type="evidence" value="ECO:0007669"/>
    <property type="project" value="UniProtKB-KW"/>
</dbReference>
<dbReference type="PROSITE" id="PS00211">
    <property type="entry name" value="ABC_TRANSPORTER_1"/>
    <property type="match status" value="1"/>
</dbReference>
<evidence type="ECO:0000256" key="4">
    <source>
        <dbReference type="ARBA" id="ARBA00022840"/>
    </source>
</evidence>
<proteinExistence type="predicted"/>
<gene>
    <name evidence="10" type="ORF">ACFSKV_03285</name>
</gene>
<evidence type="ECO:0000256" key="1">
    <source>
        <dbReference type="ARBA" id="ARBA00004651"/>
    </source>
</evidence>
<dbReference type="RefSeq" id="WP_380800357.1">
    <property type="nucleotide sequence ID" value="NZ_JBHUIV010000008.1"/>
</dbReference>
<comment type="subcellular location">
    <subcellularLocation>
        <location evidence="1">Cell membrane</location>
        <topology evidence="1">Multi-pass membrane protein</topology>
    </subcellularLocation>
</comment>
<feature type="transmembrane region" description="Helical" evidence="7">
    <location>
        <begin position="146"/>
        <end position="165"/>
    </location>
</feature>
<dbReference type="SUPFAM" id="SSF52540">
    <property type="entry name" value="P-loop containing nucleoside triphosphate hydrolases"/>
    <property type="match status" value="1"/>
</dbReference>
<feature type="transmembrane region" description="Helical" evidence="7">
    <location>
        <begin position="254"/>
        <end position="274"/>
    </location>
</feature>
<dbReference type="InterPro" id="IPR003593">
    <property type="entry name" value="AAA+_ATPase"/>
</dbReference>
<feature type="transmembrane region" description="Helical" evidence="7">
    <location>
        <begin position="280"/>
        <end position="297"/>
    </location>
</feature>
<feature type="transmembrane region" description="Helical" evidence="7">
    <location>
        <begin position="171"/>
        <end position="194"/>
    </location>
</feature>
<keyword evidence="4 10" id="KW-0067">ATP-binding</keyword>
<sequence>MNFDKLLPGFSIFAYKRAIHLLWQTSPQLLVFQVVLQIITAALPVLTLYATKNLFDVILLEGTEYREVLFWMLVLLGVQLISSGMGQLNGFVGGLLQQKLTDKTSTIILEKSIHIPYPYFEDHNYHDSLHLAQSQAIYKLPYLHQLIFSTFNSALSLSLLIGYFFSLISLYAWFILLIAIPLAILKWFSGYMLYRLEAKIIPKERESNYYHNLLTEETYAHEIRTLNFGEALLQRFKDIRSYIYLEKKALQKKLLGYSIGAETAEVLVLFLVLIAIAKQAFFGTLAISLLVVYIQGVQRMQSNLKNFLNSMVQLVQQRIFLNDLFRFLDIPVSRKDQSESVPFPLKDCSMSVENLSFTYSGGHRPVLSHINMQFPQGKVIGIVGANGSGKSTLVKLLAGLYDAEEGNITVGGKPLHVITQDDFRDNSLILFQDFQKYFFTIEDIISLGKIQEKSHDAKLQMALQQSQAKDFIDALEEGVMTKMGRIFKGGQNLSGGQWQKLAVARAFYRDPRIIILDEPTSAMDAITETEVFRQLKTNVLDKVIILITHRLYNLKGADHIYVLDEGKVVQEGSFEQLSEKEGLFRELYQNQSF</sequence>
<keyword evidence="2 7" id="KW-0812">Transmembrane</keyword>
<feature type="transmembrane region" description="Helical" evidence="7">
    <location>
        <begin position="29"/>
        <end position="50"/>
    </location>
</feature>
<evidence type="ECO:0000256" key="7">
    <source>
        <dbReference type="SAM" id="Phobius"/>
    </source>
</evidence>
<evidence type="ECO:0000313" key="11">
    <source>
        <dbReference type="Proteomes" id="UP001597414"/>
    </source>
</evidence>
<comment type="caution">
    <text evidence="10">The sequence shown here is derived from an EMBL/GenBank/DDBJ whole genome shotgun (WGS) entry which is preliminary data.</text>
</comment>
<feature type="transmembrane region" description="Helical" evidence="7">
    <location>
        <begin position="70"/>
        <end position="96"/>
    </location>
</feature>
<keyword evidence="6 7" id="KW-0472">Membrane</keyword>
<dbReference type="InterPro" id="IPR011527">
    <property type="entry name" value="ABC1_TM_dom"/>
</dbReference>
<dbReference type="SMART" id="SM00382">
    <property type="entry name" value="AAA"/>
    <property type="match status" value="1"/>
</dbReference>
<dbReference type="InterPro" id="IPR003439">
    <property type="entry name" value="ABC_transporter-like_ATP-bd"/>
</dbReference>
<dbReference type="Proteomes" id="UP001597414">
    <property type="component" value="Unassembled WGS sequence"/>
</dbReference>
<dbReference type="InterPro" id="IPR027417">
    <property type="entry name" value="P-loop_NTPase"/>
</dbReference>
<dbReference type="Pfam" id="PF00005">
    <property type="entry name" value="ABC_tran"/>
    <property type="match status" value="1"/>
</dbReference>
<dbReference type="PROSITE" id="PS50929">
    <property type="entry name" value="ABC_TM1F"/>
    <property type="match status" value="1"/>
</dbReference>
<feature type="domain" description="ABC transmembrane type-1" evidence="9">
    <location>
        <begin position="34"/>
        <end position="316"/>
    </location>
</feature>
<organism evidence="10 11">
    <name type="scientific">Shivajiella indica</name>
    <dbReference type="NCBI Taxonomy" id="872115"/>
    <lineage>
        <taxon>Bacteria</taxon>
        <taxon>Pseudomonadati</taxon>
        <taxon>Bacteroidota</taxon>
        <taxon>Cytophagia</taxon>
        <taxon>Cytophagales</taxon>
        <taxon>Cyclobacteriaceae</taxon>
        <taxon>Shivajiella</taxon>
    </lineage>
</organism>
<dbReference type="CDD" id="cd03228">
    <property type="entry name" value="ABCC_MRP_Like"/>
    <property type="match status" value="1"/>
</dbReference>
<dbReference type="Gene3D" id="1.20.1560.10">
    <property type="entry name" value="ABC transporter type 1, transmembrane domain"/>
    <property type="match status" value="1"/>
</dbReference>
<dbReference type="InterPro" id="IPR017871">
    <property type="entry name" value="ABC_transporter-like_CS"/>
</dbReference>
<evidence type="ECO:0000256" key="2">
    <source>
        <dbReference type="ARBA" id="ARBA00022692"/>
    </source>
</evidence>
<feature type="domain" description="ABC transporter" evidence="8">
    <location>
        <begin position="350"/>
        <end position="590"/>
    </location>
</feature>
<dbReference type="SUPFAM" id="SSF90123">
    <property type="entry name" value="ABC transporter transmembrane region"/>
    <property type="match status" value="1"/>
</dbReference>
<accession>A0ABW5B6T1</accession>
<reference evidence="11" key="1">
    <citation type="journal article" date="2019" name="Int. J. Syst. Evol. Microbiol.">
        <title>The Global Catalogue of Microorganisms (GCM) 10K type strain sequencing project: providing services to taxonomists for standard genome sequencing and annotation.</title>
        <authorList>
            <consortium name="The Broad Institute Genomics Platform"/>
            <consortium name="The Broad Institute Genome Sequencing Center for Infectious Disease"/>
            <person name="Wu L."/>
            <person name="Ma J."/>
        </authorList>
    </citation>
    <scope>NUCLEOTIDE SEQUENCE [LARGE SCALE GENOMIC DNA]</scope>
    <source>
        <strain evidence="11">KCTC 19812</strain>
    </source>
</reference>
<dbReference type="InterPro" id="IPR036640">
    <property type="entry name" value="ABC1_TM_sf"/>
</dbReference>
<evidence type="ECO:0000259" key="8">
    <source>
        <dbReference type="PROSITE" id="PS50893"/>
    </source>
</evidence>
<keyword evidence="11" id="KW-1185">Reference proteome</keyword>
<protein>
    <submittedName>
        <fullName evidence="10">ABC transporter ATP-binding protein</fullName>
    </submittedName>
</protein>
<dbReference type="PROSITE" id="PS50893">
    <property type="entry name" value="ABC_TRANSPORTER_2"/>
    <property type="match status" value="1"/>
</dbReference>
<evidence type="ECO:0000256" key="3">
    <source>
        <dbReference type="ARBA" id="ARBA00022741"/>
    </source>
</evidence>
<dbReference type="EMBL" id="JBHUIV010000008">
    <property type="protein sequence ID" value="MFD2200575.1"/>
    <property type="molecule type" value="Genomic_DNA"/>
</dbReference>
<keyword evidence="3" id="KW-0547">Nucleotide-binding</keyword>
<dbReference type="InterPro" id="IPR039421">
    <property type="entry name" value="Type_1_exporter"/>
</dbReference>
<evidence type="ECO:0000259" key="9">
    <source>
        <dbReference type="PROSITE" id="PS50929"/>
    </source>
</evidence>
<evidence type="ECO:0000256" key="6">
    <source>
        <dbReference type="ARBA" id="ARBA00023136"/>
    </source>
</evidence>